<dbReference type="InterPro" id="IPR017455">
    <property type="entry name" value="Znf_FYVE-rel"/>
</dbReference>
<dbReference type="GeneID" id="19946958"/>
<dbReference type="STRING" id="1156394.T0QQE8"/>
<dbReference type="PANTHER" id="PTHR23164">
    <property type="entry name" value="EARLY ENDOSOME ANTIGEN 1"/>
    <property type="match status" value="1"/>
</dbReference>
<dbReference type="InterPro" id="IPR000306">
    <property type="entry name" value="Znf_FYVE"/>
</dbReference>
<evidence type="ECO:0000256" key="2">
    <source>
        <dbReference type="ARBA" id="ARBA00022771"/>
    </source>
</evidence>
<sequence>MPVLSFQLHHSGRVGVAYLCHLDEWVPDEHRTHCAVCRQSFSFFTRKHHCRLCGEVICMHCCRFVRFHDTHRVRACVDCEVQSRLVFAEPARALPLTLPTTRHRVYAGCESAHDEDRSLAYWAIAILLGGMWLHGDAAFWVGLFGLFLVGSSMLHLLWPCLMTLPPTRAPPKAPAKAY</sequence>
<keyword evidence="5" id="KW-0812">Transmembrane</keyword>
<proteinExistence type="predicted"/>
<evidence type="ECO:0000256" key="5">
    <source>
        <dbReference type="SAM" id="Phobius"/>
    </source>
</evidence>
<dbReference type="OMA" id="THRVRAC"/>
<dbReference type="Proteomes" id="UP000030762">
    <property type="component" value="Unassembled WGS sequence"/>
</dbReference>
<dbReference type="InParanoid" id="T0QQE8"/>
<dbReference type="OrthoDB" id="660555at2759"/>
<dbReference type="Gene3D" id="3.30.40.10">
    <property type="entry name" value="Zinc/RING finger domain, C3HC4 (zinc finger)"/>
    <property type="match status" value="1"/>
</dbReference>
<keyword evidence="5" id="KW-1133">Transmembrane helix</keyword>
<name>T0QQE8_SAPDV</name>
<evidence type="ECO:0000313" key="8">
    <source>
        <dbReference type="Proteomes" id="UP000030762"/>
    </source>
</evidence>
<dbReference type="AlphaFoldDB" id="T0QQE8"/>
<dbReference type="eggNOG" id="KOG1841">
    <property type="taxonomic scope" value="Eukaryota"/>
</dbReference>
<evidence type="ECO:0000256" key="1">
    <source>
        <dbReference type="ARBA" id="ARBA00022723"/>
    </source>
</evidence>
<keyword evidence="3" id="KW-0862">Zinc</keyword>
<gene>
    <name evidence="7" type="ORF">SDRG_06231</name>
</gene>
<evidence type="ECO:0000256" key="3">
    <source>
        <dbReference type="ARBA" id="ARBA00022833"/>
    </source>
</evidence>
<evidence type="ECO:0000313" key="7">
    <source>
        <dbReference type="EMBL" id="EQC36115.1"/>
    </source>
</evidence>
<accession>T0QQE8</accession>
<dbReference type="GO" id="GO:0008270">
    <property type="term" value="F:zinc ion binding"/>
    <property type="evidence" value="ECO:0007669"/>
    <property type="project" value="UniProtKB-KW"/>
</dbReference>
<dbReference type="InterPro" id="IPR011011">
    <property type="entry name" value="Znf_FYVE_PHD"/>
</dbReference>
<organism evidence="7 8">
    <name type="scientific">Saprolegnia diclina (strain VS20)</name>
    <dbReference type="NCBI Taxonomy" id="1156394"/>
    <lineage>
        <taxon>Eukaryota</taxon>
        <taxon>Sar</taxon>
        <taxon>Stramenopiles</taxon>
        <taxon>Oomycota</taxon>
        <taxon>Saprolegniomycetes</taxon>
        <taxon>Saprolegniales</taxon>
        <taxon>Saprolegniaceae</taxon>
        <taxon>Saprolegnia</taxon>
    </lineage>
</organism>
<feature type="domain" description="FYVE-type" evidence="6">
    <location>
        <begin position="28"/>
        <end position="84"/>
    </location>
</feature>
<dbReference type="EMBL" id="JH767148">
    <property type="protein sequence ID" value="EQC36115.1"/>
    <property type="molecule type" value="Genomic_DNA"/>
</dbReference>
<feature type="transmembrane region" description="Helical" evidence="5">
    <location>
        <begin position="141"/>
        <end position="164"/>
    </location>
</feature>
<keyword evidence="8" id="KW-1185">Reference proteome</keyword>
<dbReference type="SUPFAM" id="SSF57903">
    <property type="entry name" value="FYVE/PHD zinc finger"/>
    <property type="match status" value="1"/>
</dbReference>
<keyword evidence="2 4" id="KW-0863">Zinc-finger</keyword>
<dbReference type="InterPro" id="IPR013083">
    <property type="entry name" value="Znf_RING/FYVE/PHD"/>
</dbReference>
<dbReference type="VEuPathDB" id="FungiDB:SDRG_06231"/>
<reference evidence="7 8" key="1">
    <citation type="submission" date="2012-04" db="EMBL/GenBank/DDBJ databases">
        <title>The Genome Sequence of Saprolegnia declina VS20.</title>
        <authorList>
            <consortium name="The Broad Institute Genome Sequencing Platform"/>
            <person name="Russ C."/>
            <person name="Nusbaum C."/>
            <person name="Tyler B."/>
            <person name="van West P."/>
            <person name="Dieguez-Uribeondo J."/>
            <person name="de Bruijn I."/>
            <person name="Tripathy S."/>
            <person name="Jiang R."/>
            <person name="Young S.K."/>
            <person name="Zeng Q."/>
            <person name="Gargeya S."/>
            <person name="Fitzgerald M."/>
            <person name="Haas B."/>
            <person name="Abouelleil A."/>
            <person name="Alvarado L."/>
            <person name="Arachchi H.M."/>
            <person name="Berlin A."/>
            <person name="Chapman S.B."/>
            <person name="Goldberg J."/>
            <person name="Griggs A."/>
            <person name="Gujja S."/>
            <person name="Hansen M."/>
            <person name="Howarth C."/>
            <person name="Imamovic A."/>
            <person name="Larimer J."/>
            <person name="McCowen C."/>
            <person name="Montmayeur A."/>
            <person name="Murphy C."/>
            <person name="Neiman D."/>
            <person name="Pearson M."/>
            <person name="Priest M."/>
            <person name="Roberts A."/>
            <person name="Saif S."/>
            <person name="Shea T."/>
            <person name="Sisk P."/>
            <person name="Sykes S."/>
            <person name="Wortman J."/>
            <person name="Nusbaum C."/>
            <person name="Birren B."/>
        </authorList>
    </citation>
    <scope>NUCLEOTIDE SEQUENCE [LARGE SCALE GENOMIC DNA]</scope>
    <source>
        <strain evidence="7 8">VS20</strain>
    </source>
</reference>
<keyword evidence="5" id="KW-0472">Membrane</keyword>
<dbReference type="SMART" id="SM00064">
    <property type="entry name" value="FYVE"/>
    <property type="match status" value="1"/>
</dbReference>
<dbReference type="CDD" id="cd15737">
    <property type="entry name" value="FYVE2_Vac1p_like"/>
    <property type="match status" value="1"/>
</dbReference>
<evidence type="ECO:0000256" key="4">
    <source>
        <dbReference type="PROSITE-ProRule" id="PRU00091"/>
    </source>
</evidence>
<dbReference type="PANTHER" id="PTHR23164:SF30">
    <property type="entry name" value="EARLY ENDOSOME ANTIGEN 1"/>
    <property type="match status" value="1"/>
</dbReference>
<protein>
    <recommendedName>
        <fullName evidence="6">FYVE-type domain-containing protein</fullName>
    </recommendedName>
</protein>
<evidence type="ECO:0000259" key="6">
    <source>
        <dbReference type="PROSITE" id="PS50178"/>
    </source>
</evidence>
<keyword evidence="1" id="KW-0479">Metal-binding</keyword>
<dbReference type="RefSeq" id="XP_008610221.1">
    <property type="nucleotide sequence ID" value="XM_008611999.1"/>
</dbReference>
<dbReference type="PROSITE" id="PS50178">
    <property type="entry name" value="ZF_FYVE"/>
    <property type="match status" value="1"/>
</dbReference>
<dbReference type="Pfam" id="PF01363">
    <property type="entry name" value="FYVE"/>
    <property type="match status" value="1"/>
</dbReference>